<accession>A0ACD0NQ26</accession>
<evidence type="ECO:0000313" key="1">
    <source>
        <dbReference type="EMBL" id="PWN47943.1"/>
    </source>
</evidence>
<proteinExistence type="predicted"/>
<gene>
    <name evidence="1" type="ORF">IE53DRAFT_389897</name>
</gene>
<evidence type="ECO:0000313" key="2">
    <source>
        <dbReference type="Proteomes" id="UP000245626"/>
    </source>
</evidence>
<protein>
    <submittedName>
        <fullName evidence="1">Endopolygalacturonase</fullName>
    </submittedName>
</protein>
<reference evidence="1 2" key="1">
    <citation type="journal article" date="2018" name="Mol. Biol. Evol.">
        <title>Broad Genomic Sampling Reveals a Smut Pathogenic Ancestry of the Fungal Clade Ustilaginomycotina.</title>
        <authorList>
            <person name="Kijpornyongpan T."/>
            <person name="Mondo S.J."/>
            <person name="Barry K."/>
            <person name="Sandor L."/>
            <person name="Lee J."/>
            <person name="Lipzen A."/>
            <person name="Pangilinan J."/>
            <person name="LaButti K."/>
            <person name="Hainaut M."/>
            <person name="Henrissat B."/>
            <person name="Grigoriev I.V."/>
            <person name="Spatafora J.W."/>
            <person name="Aime M.C."/>
        </authorList>
    </citation>
    <scope>NUCLEOTIDE SEQUENCE [LARGE SCALE GENOMIC DNA]</scope>
    <source>
        <strain evidence="1 2">SA 807</strain>
    </source>
</reference>
<sequence>MVLLSNLILGAGALMASPSLVSSSVIRGNLEPRASCTFTDAATAIAQKKSCSTITLSNIAVPAGTTLDLTGLNSGTSVVFSGTTTFGYKEWEGPLISVSGTSITVSGASGHVIDGGGANWWDGQGSNGGKTKPKFFYAHKMISSTIKGLNVKNTPVQGFSINNAQELTVDKVTIDNSAGDSGGGHNTDAFDVGSSTGVYITNANIKNQDDCLAVNSGKNILFSGGTCSGGHGLSIGSVGGRSDNTVDGVVIKGSSIINSTNGVRVKTVYGATGTVNNVTYSDITLSNISDYGVVIEQDYENGSPTGTPTTGVPITGLTLTNVQGSVKSTATNVYILCGSGSCSNWKWTSVKVTGGKTSTKCTNIPSGSGASC</sequence>
<keyword evidence="2" id="KW-1185">Reference proteome</keyword>
<name>A0ACD0NQ26_9BASI</name>
<dbReference type="Proteomes" id="UP000245626">
    <property type="component" value="Unassembled WGS sequence"/>
</dbReference>
<dbReference type="EMBL" id="KZ820301">
    <property type="protein sequence ID" value="PWN47943.1"/>
    <property type="molecule type" value="Genomic_DNA"/>
</dbReference>
<organism evidence="1 2">
    <name type="scientific">Violaceomyces palustris</name>
    <dbReference type="NCBI Taxonomy" id="1673888"/>
    <lineage>
        <taxon>Eukaryota</taxon>
        <taxon>Fungi</taxon>
        <taxon>Dikarya</taxon>
        <taxon>Basidiomycota</taxon>
        <taxon>Ustilaginomycotina</taxon>
        <taxon>Ustilaginomycetes</taxon>
        <taxon>Violaceomycetales</taxon>
        <taxon>Violaceomycetaceae</taxon>
        <taxon>Violaceomyces</taxon>
    </lineage>
</organism>